<comment type="caution">
    <text evidence="8">The sequence shown here is derived from an EMBL/GenBank/DDBJ whole genome shotgun (WGS) entry which is preliminary data.</text>
</comment>
<evidence type="ECO:0000256" key="4">
    <source>
        <dbReference type="ARBA" id="ARBA00023065"/>
    </source>
</evidence>
<dbReference type="InterPro" id="IPR020781">
    <property type="entry name" value="ATPase_OSCP/d_CS"/>
</dbReference>
<evidence type="ECO:0000256" key="7">
    <source>
        <dbReference type="HAMAP-Rule" id="MF_01416"/>
    </source>
</evidence>
<dbReference type="GO" id="GO:0045259">
    <property type="term" value="C:proton-transporting ATP synthase complex"/>
    <property type="evidence" value="ECO:0007669"/>
    <property type="project" value="UniProtKB-KW"/>
</dbReference>
<dbReference type="PROSITE" id="PS00389">
    <property type="entry name" value="ATPASE_DELTA"/>
    <property type="match status" value="1"/>
</dbReference>
<dbReference type="PANTHER" id="PTHR11910">
    <property type="entry name" value="ATP SYNTHASE DELTA CHAIN"/>
    <property type="match status" value="1"/>
</dbReference>
<sequence length="187" mass="21212">MSAYRVASRYAKSLLELAVERNELEQVHLDMATVLSLSTEDSSFSDMVKSPVISSEKKLNILKLLAGKKASALTIKFFELVGEKGRTAFLPEMASAFFRLYNEHLGIQTAEVVSTIQLDDELRNSFKEIVKEVSGKDKVKLIEKINPNLIGGFVLRIGDKQLDESIKSKLQQLRLDFTQNLYEKKYY</sequence>
<evidence type="ECO:0000256" key="5">
    <source>
        <dbReference type="ARBA" id="ARBA00023136"/>
    </source>
</evidence>
<dbReference type="EMBL" id="BJYV01000007">
    <property type="protein sequence ID" value="GEO21360.1"/>
    <property type="molecule type" value="Genomic_DNA"/>
</dbReference>
<keyword evidence="9" id="KW-1185">Reference proteome</keyword>
<evidence type="ECO:0000313" key="8">
    <source>
        <dbReference type="EMBL" id="GEO21360.1"/>
    </source>
</evidence>
<dbReference type="HAMAP" id="MF_01416">
    <property type="entry name" value="ATP_synth_delta_bact"/>
    <property type="match status" value="1"/>
</dbReference>
<dbReference type="InterPro" id="IPR026015">
    <property type="entry name" value="ATP_synth_OSCP/delta_N_sf"/>
</dbReference>
<dbReference type="RefSeq" id="WP_020889020.1">
    <property type="nucleotide sequence ID" value="NZ_BJYV01000007.1"/>
</dbReference>
<gene>
    <name evidence="7 8" type="primary">atpH</name>
    <name evidence="8" type="ORF">CQA01_18940</name>
</gene>
<keyword evidence="6 7" id="KW-0066">ATP synthesis</keyword>
<evidence type="ECO:0000256" key="3">
    <source>
        <dbReference type="ARBA" id="ARBA00022781"/>
    </source>
</evidence>
<keyword evidence="5 7" id="KW-0472">Membrane</keyword>
<keyword evidence="3 7" id="KW-0375">Hydrogen ion transport</keyword>
<comment type="function">
    <text evidence="7">F(1)F(0) ATP synthase produces ATP from ADP in the presence of a proton or sodium gradient. F-type ATPases consist of two structural domains, F(1) containing the extramembraneous catalytic core and F(0) containing the membrane proton channel, linked together by a central stalk and a peripheral stalk. During catalysis, ATP synthesis in the catalytic domain of F(1) is coupled via a rotary mechanism of the central stalk subunits to proton translocation.</text>
</comment>
<dbReference type="GO" id="GO:0005886">
    <property type="term" value="C:plasma membrane"/>
    <property type="evidence" value="ECO:0007669"/>
    <property type="project" value="UniProtKB-SubCell"/>
</dbReference>
<comment type="subcellular location">
    <subcellularLocation>
        <location evidence="7">Cell membrane</location>
        <topology evidence="7">Peripheral membrane protein</topology>
    </subcellularLocation>
    <subcellularLocation>
        <location evidence="1">Membrane</location>
    </subcellularLocation>
</comment>
<reference evidence="8 9" key="1">
    <citation type="submission" date="2019-07" db="EMBL/GenBank/DDBJ databases">
        <title>Whole genome shotgun sequence of Cyclobacterium qasimii NBRC 106168.</title>
        <authorList>
            <person name="Hosoyama A."/>
            <person name="Uohara A."/>
            <person name="Ohji S."/>
            <person name="Ichikawa N."/>
        </authorList>
    </citation>
    <scope>NUCLEOTIDE SEQUENCE [LARGE SCALE GENOMIC DNA]</scope>
    <source>
        <strain evidence="8 9">NBRC 106168</strain>
    </source>
</reference>
<keyword evidence="7" id="KW-1003">Cell membrane</keyword>
<comment type="function">
    <text evidence="7">This protein is part of the stalk that links CF(0) to CF(1). It either transmits conformational changes from CF(0) to CF(1) or is implicated in proton conduction.</text>
</comment>
<dbReference type="PRINTS" id="PR00125">
    <property type="entry name" value="ATPASEDELTA"/>
</dbReference>
<dbReference type="GO" id="GO:0046933">
    <property type="term" value="F:proton-transporting ATP synthase activity, rotational mechanism"/>
    <property type="evidence" value="ECO:0007669"/>
    <property type="project" value="UniProtKB-UniRule"/>
</dbReference>
<comment type="similarity">
    <text evidence="7">Belongs to the ATPase delta chain family.</text>
</comment>
<keyword evidence="4 7" id="KW-0406">Ion transport</keyword>
<dbReference type="NCBIfam" id="TIGR01145">
    <property type="entry name" value="ATP_synt_delta"/>
    <property type="match status" value="1"/>
</dbReference>
<evidence type="ECO:0000256" key="2">
    <source>
        <dbReference type="ARBA" id="ARBA00022448"/>
    </source>
</evidence>
<dbReference type="Gene3D" id="1.10.520.20">
    <property type="entry name" value="N-terminal domain of the delta subunit of the F1F0-ATP synthase"/>
    <property type="match status" value="1"/>
</dbReference>
<dbReference type="SUPFAM" id="SSF47928">
    <property type="entry name" value="N-terminal domain of the delta subunit of the F1F0-ATP synthase"/>
    <property type="match status" value="1"/>
</dbReference>
<evidence type="ECO:0000256" key="1">
    <source>
        <dbReference type="ARBA" id="ARBA00004370"/>
    </source>
</evidence>
<evidence type="ECO:0000256" key="6">
    <source>
        <dbReference type="ARBA" id="ARBA00023310"/>
    </source>
</evidence>
<protein>
    <recommendedName>
        <fullName evidence="7">ATP synthase subunit delta</fullName>
    </recommendedName>
    <alternativeName>
        <fullName evidence="7">ATP synthase F(1) sector subunit delta</fullName>
    </alternativeName>
    <alternativeName>
        <fullName evidence="7">F-type ATPase subunit delta</fullName>
        <shortName evidence="7">F-ATPase subunit delta</shortName>
    </alternativeName>
</protein>
<dbReference type="Pfam" id="PF00213">
    <property type="entry name" value="OSCP"/>
    <property type="match status" value="1"/>
</dbReference>
<dbReference type="AlphaFoldDB" id="A0A512CB22"/>
<keyword evidence="2 7" id="KW-0813">Transport</keyword>
<dbReference type="Proteomes" id="UP000321301">
    <property type="component" value="Unassembled WGS sequence"/>
</dbReference>
<accession>A0A512CB22</accession>
<evidence type="ECO:0000313" key="9">
    <source>
        <dbReference type="Proteomes" id="UP000321301"/>
    </source>
</evidence>
<organism evidence="8 9">
    <name type="scientific">Cyclobacterium qasimii</name>
    <dbReference type="NCBI Taxonomy" id="1350429"/>
    <lineage>
        <taxon>Bacteria</taxon>
        <taxon>Pseudomonadati</taxon>
        <taxon>Bacteroidota</taxon>
        <taxon>Cytophagia</taxon>
        <taxon>Cytophagales</taxon>
        <taxon>Cyclobacteriaceae</taxon>
        <taxon>Cyclobacterium</taxon>
    </lineage>
</organism>
<keyword evidence="7" id="KW-0139">CF(1)</keyword>
<name>A0A512CB22_9BACT</name>
<proteinExistence type="inferred from homology"/>
<dbReference type="InterPro" id="IPR000711">
    <property type="entry name" value="ATPase_OSCP/dsu"/>
</dbReference>